<evidence type="ECO:0000259" key="3">
    <source>
        <dbReference type="SMART" id="SM00968"/>
    </source>
</evidence>
<evidence type="ECO:0000256" key="2">
    <source>
        <dbReference type="SAM" id="Coils"/>
    </source>
</evidence>
<dbReference type="EMBL" id="AUWU02000002">
    <property type="protein sequence ID" value="KAH0576646.1"/>
    <property type="molecule type" value="Genomic_DNA"/>
</dbReference>
<evidence type="ECO:0000313" key="6">
    <source>
        <dbReference type="Proteomes" id="UP000018208"/>
    </source>
</evidence>
<keyword evidence="1 2" id="KW-0175">Coiled coil</keyword>
<feature type="coiled-coil region" evidence="2">
    <location>
        <begin position="227"/>
        <end position="354"/>
    </location>
</feature>
<reference evidence="4 5" key="1">
    <citation type="journal article" date="2014" name="PLoS Genet.">
        <title>The Genome of Spironucleus salmonicida Highlights a Fish Pathogen Adapted to Fluctuating Environments.</title>
        <authorList>
            <person name="Xu F."/>
            <person name="Jerlstrom-Hultqvist J."/>
            <person name="Einarsson E."/>
            <person name="Astvaldsson A."/>
            <person name="Svard S.G."/>
            <person name="Andersson J.O."/>
        </authorList>
    </citation>
    <scope>NUCLEOTIDE SEQUENCE</scope>
    <source>
        <strain evidence="5">ATCC 50377</strain>
    </source>
</reference>
<dbReference type="InterPro" id="IPR003395">
    <property type="entry name" value="RecF/RecN/SMC_N"/>
</dbReference>
<dbReference type="EMBL" id="KI546083">
    <property type="protein sequence ID" value="EST46151.1"/>
    <property type="molecule type" value="Genomic_DNA"/>
</dbReference>
<feature type="domain" description="SMC hinge" evidence="3">
    <location>
        <begin position="443"/>
        <end position="563"/>
    </location>
</feature>
<accession>V6LR19</accession>
<dbReference type="VEuPathDB" id="GiardiaDB:SS50377_22211"/>
<proteinExistence type="predicted"/>
<dbReference type="SMART" id="SM00968">
    <property type="entry name" value="SMC_hinge"/>
    <property type="match status" value="1"/>
</dbReference>
<dbReference type="SUPFAM" id="SSF52540">
    <property type="entry name" value="P-loop containing nucleoside triphosphate hydrolases"/>
    <property type="match status" value="1"/>
</dbReference>
<dbReference type="PANTHER" id="PTHR43977">
    <property type="entry name" value="STRUCTURAL MAINTENANCE OF CHROMOSOMES PROTEIN 3"/>
    <property type="match status" value="1"/>
</dbReference>
<dbReference type="GO" id="GO:0005694">
    <property type="term" value="C:chromosome"/>
    <property type="evidence" value="ECO:0007669"/>
    <property type="project" value="InterPro"/>
</dbReference>
<dbReference type="Pfam" id="PF02463">
    <property type="entry name" value="SMC_N"/>
    <property type="match status" value="1"/>
</dbReference>
<sequence>MYISTLQLKCFKQFQDILLYPHHGLNFIIGNNGEGKSNILEALQCLTVSTNQERRISLIQNHYGSASIYYQFNDLDIVKNYSDQFEELFLNGTKISFPQLQSQLEYYGITNLQIIKQSDVTLIKSLQDLYAVKNFDQRQKENRNLLLKSSQKHDQIKEKLIELDMKVKTLQNDKAEFTMYLDFQHQKQRAEATVIYFDLVMLKGRKIEIDQLFQQNLIQHDNQIKDQSIYEKLIQESEQIIEETEQKINQLQQQIYQNKQQKDILQELLLSSPDYILSVKSQTQNVEDLDHQILQTQSEIQDLQSQLQIIMQQYQSIVVKLQQFNNSESLDENKSQIQSKLLKAKHKCQEYSEQRTQLVSQLNQLQIPIEQQDSISVQQYARIKSQLYIAVQSLEKQQKLKQNQMFDNQRAVSELNRQIPGQVAYPIQYIQKLLKSQGNKFENKIFGPLYQLLSFDKSLINVIDAAIGMSLFNIVVDTEEAALQIIDLMTVDSQIDLDLVNAKVNFLPLSNFKVQQYLNLSLPDDSVQLSSLLSVDDQFQTLIQCLFGRVIICKNLQLAKVVQNTLNLDCFTIDGDSLQHSGLVVGGYRNTIRVKCCFDVISTDIQLKQTIKVIVESKEEHDRLVQENHRLQLKVIQDEKYQQNYINDMTIYRNNILELDSKINQLEKQISEETVQINSMENQLIILNQVDVSQTQQSVEELKNSKQQKDELIQQQKLKIFQSQKQEEFLLEKQQLLNQKKNQVQIQLDVQLQKVKRQFSNLDIPSAASPEEAMEIAQRRNNDLQQQIRMDNEQIYQLNKVLQDHYQQLQQVQYSLVLANKQVNEISLLQQITKQEIDDLFQSIHLLEMQLLSLPQPLDFPSRADAVCFSSKVQNQLLQFKNINKLSIDQFTLLKSKFDSSSDKFAQLTINQMELSKNVEIADQRFNSQFDDTLEKVKKYYKQYLKFLLDLTGDILTKEQTIELVIHCKGSASAGQQAAARAAYILALQANSPILILDEVDAHLDQDTKLKFGQLLQSVSQKSQIFCVSFCKEILSFGDKIFQVAEGNVNEVI</sequence>
<feature type="coiled-coil region" evidence="2">
    <location>
        <begin position="614"/>
        <end position="719"/>
    </location>
</feature>
<dbReference type="Gene3D" id="1.20.1060.20">
    <property type="match status" value="1"/>
</dbReference>
<dbReference type="SUPFAM" id="SSF75553">
    <property type="entry name" value="Smc hinge domain"/>
    <property type="match status" value="1"/>
</dbReference>
<protein>
    <submittedName>
        <fullName evidence="4">SMC3 protein</fullName>
    </submittedName>
</protein>
<dbReference type="GO" id="GO:0051276">
    <property type="term" value="P:chromosome organization"/>
    <property type="evidence" value="ECO:0007669"/>
    <property type="project" value="InterPro"/>
</dbReference>
<evidence type="ECO:0000256" key="1">
    <source>
        <dbReference type="ARBA" id="ARBA00023054"/>
    </source>
</evidence>
<keyword evidence="6" id="KW-1185">Reference proteome</keyword>
<dbReference type="Pfam" id="PF06470">
    <property type="entry name" value="SMC_hinge"/>
    <property type="match status" value="1"/>
</dbReference>
<dbReference type="Gene3D" id="3.30.70.1620">
    <property type="match status" value="1"/>
</dbReference>
<dbReference type="AlphaFoldDB" id="V6LR19"/>
<dbReference type="InterPro" id="IPR036277">
    <property type="entry name" value="SMC_hinge_sf"/>
</dbReference>
<dbReference type="InterPro" id="IPR027417">
    <property type="entry name" value="P-loop_NTPase"/>
</dbReference>
<dbReference type="Gene3D" id="3.40.50.300">
    <property type="entry name" value="P-loop containing nucleotide triphosphate hydrolases"/>
    <property type="match status" value="2"/>
</dbReference>
<dbReference type="Proteomes" id="UP000018208">
    <property type="component" value="Unassembled WGS sequence"/>
</dbReference>
<dbReference type="InterPro" id="IPR010935">
    <property type="entry name" value="SMC_hinge"/>
</dbReference>
<reference evidence="5" key="2">
    <citation type="submission" date="2020-12" db="EMBL/GenBank/DDBJ databases">
        <title>New Spironucleus salmonicida genome in near-complete chromosomes.</title>
        <authorList>
            <person name="Xu F."/>
            <person name="Kurt Z."/>
            <person name="Jimenez-Gonzalez A."/>
            <person name="Astvaldsson A."/>
            <person name="Andersson J.O."/>
            <person name="Svard S.G."/>
        </authorList>
    </citation>
    <scope>NUCLEOTIDE SEQUENCE</scope>
    <source>
        <strain evidence="5">ATCC 50377</strain>
    </source>
</reference>
<dbReference type="OrthoDB" id="5575062at2759"/>
<evidence type="ECO:0000313" key="4">
    <source>
        <dbReference type="EMBL" id="EST46151.1"/>
    </source>
</evidence>
<gene>
    <name evidence="4" type="ORF">SS50377_13743</name>
    <name evidence="5" type="ORF">SS50377_22211</name>
</gene>
<evidence type="ECO:0000313" key="5">
    <source>
        <dbReference type="EMBL" id="KAH0576646.1"/>
    </source>
</evidence>
<organism evidence="4">
    <name type="scientific">Spironucleus salmonicida</name>
    <dbReference type="NCBI Taxonomy" id="348837"/>
    <lineage>
        <taxon>Eukaryota</taxon>
        <taxon>Metamonada</taxon>
        <taxon>Diplomonadida</taxon>
        <taxon>Hexamitidae</taxon>
        <taxon>Hexamitinae</taxon>
        <taxon>Spironucleus</taxon>
    </lineage>
</organism>
<dbReference type="GO" id="GO:0005524">
    <property type="term" value="F:ATP binding"/>
    <property type="evidence" value="ECO:0007669"/>
    <property type="project" value="InterPro"/>
</dbReference>
<name>V6LR19_9EUKA</name>